<gene>
    <name evidence="1" type="ORF">IC230_12585</name>
</gene>
<dbReference type="EMBL" id="JACXAA010000004">
    <property type="protein sequence ID" value="MBD2753733.1"/>
    <property type="molecule type" value="Genomic_DNA"/>
</dbReference>
<protein>
    <submittedName>
        <fullName evidence="1">Trypsin-like peptidase domain-containing protein</fullName>
    </submittedName>
</protein>
<dbReference type="Proteomes" id="UP000653797">
    <property type="component" value="Unassembled WGS sequence"/>
</dbReference>
<accession>A0A927B1K4</accession>
<comment type="caution">
    <text evidence="1">The sequence shown here is derived from an EMBL/GenBank/DDBJ whole genome shotgun (WGS) entry which is preliminary data.</text>
</comment>
<keyword evidence="2" id="KW-1185">Reference proteome</keyword>
<sequence>MREITNKTVYFENRTGGTFELDTQSIGYIQLGNGRVSGSAFVIDTKRQVVTCAHVIDRNQDIYFVTSASEGSSISTYKLRLIKYLFGHDLALLESDEDLCEIPLTASDDFNIQVGEFFCYAGFDTYLSELPRKVASQIHGNNVLSVGKTKLHEDGPVVDYFEHLGKLKPGYSGGPNINLDGKVVAVSTKAWQEHDFEGNLINFKNFAVSIAPVLDISPFD</sequence>
<dbReference type="Pfam" id="PF13365">
    <property type="entry name" value="Trypsin_2"/>
    <property type="match status" value="1"/>
</dbReference>
<dbReference type="RefSeq" id="WP_191039381.1">
    <property type="nucleotide sequence ID" value="NZ_JACXAA010000004.1"/>
</dbReference>
<reference evidence="1" key="1">
    <citation type="submission" date="2020-09" db="EMBL/GenBank/DDBJ databases">
        <authorList>
            <person name="Kim M.K."/>
        </authorList>
    </citation>
    <scope>NUCLEOTIDE SEQUENCE</scope>
    <source>
        <strain evidence="1">BT704</strain>
    </source>
</reference>
<dbReference type="InterPro" id="IPR043504">
    <property type="entry name" value="Peptidase_S1_PA_chymotrypsin"/>
</dbReference>
<name>A0A927B1K4_9BACT</name>
<proteinExistence type="predicted"/>
<dbReference type="AlphaFoldDB" id="A0A927B1K4"/>
<dbReference type="SUPFAM" id="SSF50494">
    <property type="entry name" value="Trypsin-like serine proteases"/>
    <property type="match status" value="1"/>
</dbReference>
<evidence type="ECO:0000313" key="1">
    <source>
        <dbReference type="EMBL" id="MBD2753733.1"/>
    </source>
</evidence>
<organism evidence="1 2">
    <name type="scientific">Spirosoma validum</name>
    <dbReference type="NCBI Taxonomy" id="2771355"/>
    <lineage>
        <taxon>Bacteria</taxon>
        <taxon>Pseudomonadati</taxon>
        <taxon>Bacteroidota</taxon>
        <taxon>Cytophagia</taxon>
        <taxon>Cytophagales</taxon>
        <taxon>Cytophagaceae</taxon>
        <taxon>Spirosoma</taxon>
    </lineage>
</organism>
<dbReference type="InterPro" id="IPR009003">
    <property type="entry name" value="Peptidase_S1_PA"/>
</dbReference>
<evidence type="ECO:0000313" key="2">
    <source>
        <dbReference type="Proteomes" id="UP000653797"/>
    </source>
</evidence>
<dbReference type="Gene3D" id="2.40.10.10">
    <property type="entry name" value="Trypsin-like serine proteases"/>
    <property type="match status" value="2"/>
</dbReference>